<evidence type="ECO:0000313" key="13">
    <source>
        <dbReference type="Proteomes" id="UP000317178"/>
    </source>
</evidence>
<comment type="function">
    <text evidence="9">Catalyzes the phospholipid dependent N-acylation of the N-terminal cysteine of apolipoprotein, the last step in lipoprotein maturation.</text>
</comment>
<evidence type="ECO:0000256" key="9">
    <source>
        <dbReference type="HAMAP-Rule" id="MF_01148"/>
    </source>
</evidence>
<evidence type="ECO:0000256" key="1">
    <source>
        <dbReference type="ARBA" id="ARBA00004651"/>
    </source>
</evidence>
<feature type="domain" description="CN hydrolase" evidence="11">
    <location>
        <begin position="290"/>
        <end position="579"/>
    </location>
</feature>
<dbReference type="EMBL" id="CP036281">
    <property type="protein sequence ID" value="QDU81908.1"/>
    <property type="molecule type" value="Genomic_DNA"/>
</dbReference>
<comment type="catalytic activity">
    <reaction evidence="9">
        <text>N-terminal S-1,2-diacyl-sn-glyceryl-L-cysteinyl-[lipoprotein] + a glycerophospholipid = N-acyl-S-1,2-diacyl-sn-glyceryl-L-cysteinyl-[lipoprotein] + a 2-acyl-sn-glycero-3-phospholipid + H(+)</text>
        <dbReference type="Rhea" id="RHEA:48228"/>
        <dbReference type="Rhea" id="RHEA-COMP:14681"/>
        <dbReference type="Rhea" id="RHEA-COMP:14684"/>
        <dbReference type="ChEBI" id="CHEBI:15378"/>
        <dbReference type="ChEBI" id="CHEBI:136912"/>
        <dbReference type="ChEBI" id="CHEBI:140656"/>
        <dbReference type="ChEBI" id="CHEBI:140657"/>
        <dbReference type="ChEBI" id="CHEBI:140660"/>
        <dbReference type="EC" id="2.3.1.269"/>
    </reaction>
</comment>
<dbReference type="PANTHER" id="PTHR38686">
    <property type="entry name" value="APOLIPOPROTEIN N-ACYLTRANSFERASE"/>
    <property type="match status" value="1"/>
</dbReference>
<dbReference type="Pfam" id="PF00795">
    <property type="entry name" value="CN_hydrolase"/>
    <property type="match status" value="1"/>
</dbReference>
<evidence type="ECO:0000313" key="12">
    <source>
        <dbReference type="EMBL" id="QDU81908.1"/>
    </source>
</evidence>
<feature type="transmembrane region" description="Helical" evidence="9">
    <location>
        <begin position="260"/>
        <end position="279"/>
    </location>
</feature>
<proteinExistence type="inferred from homology"/>
<keyword evidence="5 9" id="KW-0812">Transmembrane</keyword>
<dbReference type="InterPro" id="IPR003010">
    <property type="entry name" value="C-N_Hydrolase"/>
</dbReference>
<dbReference type="AlphaFoldDB" id="A0A518CRR7"/>
<feature type="transmembrane region" description="Helical" evidence="9">
    <location>
        <begin position="125"/>
        <end position="147"/>
    </location>
</feature>
<keyword evidence="3 9" id="KW-1003">Cell membrane</keyword>
<dbReference type="InterPro" id="IPR036526">
    <property type="entry name" value="C-N_Hydrolase_sf"/>
</dbReference>
<evidence type="ECO:0000256" key="4">
    <source>
        <dbReference type="ARBA" id="ARBA00022679"/>
    </source>
</evidence>
<dbReference type="InterPro" id="IPR004563">
    <property type="entry name" value="Apolipo_AcylTrfase"/>
</dbReference>
<dbReference type="GO" id="GO:0016410">
    <property type="term" value="F:N-acyltransferase activity"/>
    <property type="evidence" value="ECO:0007669"/>
    <property type="project" value="UniProtKB-UniRule"/>
</dbReference>
<dbReference type="PROSITE" id="PS50263">
    <property type="entry name" value="CN_HYDROLASE"/>
    <property type="match status" value="1"/>
</dbReference>
<dbReference type="InterPro" id="IPR045378">
    <property type="entry name" value="LNT_N"/>
</dbReference>
<dbReference type="GO" id="GO:0005886">
    <property type="term" value="C:plasma membrane"/>
    <property type="evidence" value="ECO:0007669"/>
    <property type="project" value="UniProtKB-SubCell"/>
</dbReference>
<keyword evidence="8 9" id="KW-0012">Acyltransferase</keyword>
<dbReference type="EC" id="2.3.1.269" evidence="9"/>
<gene>
    <name evidence="9 12" type="primary">lnt</name>
    <name evidence="12" type="ORF">Pla110_36590</name>
</gene>
<dbReference type="SUPFAM" id="SSF56317">
    <property type="entry name" value="Carbon-nitrogen hydrolase"/>
    <property type="match status" value="1"/>
</dbReference>
<dbReference type="UniPathway" id="UPA00666"/>
<keyword evidence="13" id="KW-1185">Reference proteome</keyword>
<sequence>MSTETMTPKTTPDSSTTPVAAPGKGVNANTKAANLDPQIQAIINKARTASISSRATWMLAGLSAVLLWATFTPLNWSVLGWVALVPSMMLIRPVQRTRWTYRATFLLSFVGYISILQWMRLGDPLMYFALFGLALYLSVYMTMFVMMSRAAVHRLQLPFAVAVPMVWVGLEFLRGFLMTGFPWYFLSHSQYRWTSLIQISDLTGTYGISFLMAATAAVLTALLPESVFHKLKMLSRTVERPHPEEVQSQQSLLATPSRPFVMVMAHLGLFGLVLGYGYYRLSETEFVPGPRVALVQGNFPSSLKHDPRQFQQIFDMHYYLTGQTVQYQPDLIVWPETMYRYPLMTADTSLTEDERLRLAPMVPADRWNDKTVPEMLEGLSSQSGAALVIGIDSRRLDEERMHAYNSAVCISPLEGIKGIYDKNHRVVFGEYIPFQDELLKGNMVSPTTGGMGIDAGIEPFFFAHDEWNFAPLICYEDTVPTLVRDFVKTGIDEEKPVDCLVNLTNDGWFHGSSELDQHLITSAFRCVETRTPMVRAVNTGISVVIDSQGVIRSEPEVFQTVELENRETKTEMHASIIDPKTGSWFKQVNGILIDQVPLDKRTSPYLYYGDWFAMICLGLVLISLVAACWPRQKLVPAPVRK</sequence>
<evidence type="ECO:0000259" key="11">
    <source>
        <dbReference type="PROSITE" id="PS50263"/>
    </source>
</evidence>
<dbReference type="CDD" id="cd07571">
    <property type="entry name" value="ALP_N-acyl_transferase"/>
    <property type="match status" value="1"/>
</dbReference>
<dbReference type="Pfam" id="PF20154">
    <property type="entry name" value="LNT_N"/>
    <property type="match status" value="1"/>
</dbReference>
<organism evidence="12 13">
    <name type="scientific">Polystyrenella longa</name>
    <dbReference type="NCBI Taxonomy" id="2528007"/>
    <lineage>
        <taxon>Bacteria</taxon>
        <taxon>Pseudomonadati</taxon>
        <taxon>Planctomycetota</taxon>
        <taxon>Planctomycetia</taxon>
        <taxon>Planctomycetales</taxon>
        <taxon>Planctomycetaceae</taxon>
        <taxon>Polystyrenella</taxon>
    </lineage>
</organism>
<evidence type="ECO:0000256" key="10">
    <source>
        <dbReference type="SAM" id="MobiDB-lite"/>
    </source>
</evidence>
<evidence type="ECO:0000256" key="2">
    <source>
        <dbReference type="ARBA" id="ARBA00010065"/>
    </source>
</evidence>
<protein>
    <recommendedName>
        <fullName evidence="9">Apolipoprotein N-acyltransferase</fullName>
        <shortName evidence="9">ALP N-acyltransferase</shortName>
        <ecNumber evidence="9">2.3.1.269</ecNumber>
    </recommendedName>
</protein>
<dbReference type="Gene3D" id="3.60.110.10">
    <property type="entry name" value="Carbon-nitrogen hydrolase"/>
    <property type="match status" value="1"/>
</dbReference>
<dbReference type="GO" id="GO:0042158">
    <property type="term" value="P:lipoprotein biosynthetic process"/>
    <property type="evidence" value="ECO:0007669"/>
    <property type="project" value="UniProtKB-UniRule"/>
</dbReference>
<keyword evidence="6 9" id="KW-1133">Transmembrane helix</keyword>
<dbReference type="OrthoDB" id="9804277at2"/>
<feature type="transmembrane region" description="Helical" evidence="9">
    <location>
        <begin position="159"/>
        <end position="185"/>
    </location>
</feature>
<comment type="pathway">
    <text evidence="9">Protein modification; lipoprotein biosynthesis (N-acyl transfer).</text>
</comment>
<accession>A0A518CRR7</accession>
<dbReference type="PANTHER" id="PTHR38686:SF1">
    <property type="entry name" value="APOLIPOPROTEIN N-ACYLTRANSFERASE"/>
    <property type="match status" value="1"/>
</dbReference>
<keyword evidence="7 9" id="KW-0472">Membrane</keyword>
<feature type="transmembrane region" description="Helical" evidence="9">
    <location>
        <begin position="605"/>
        <end position="629"/>
    </location>
</feature>
<evidence type="ECO:0000256" key="3">
    <source>
        <dbReference type="ARBA" id="ARBA00022475"/>
    </source>
</evidence>
<evidence type="ECO:0000256" key="6">
    <source>
        <dbReference type="ARBA" id="ARBA00022989"/>
    </source>
</evidence>
<comment type="similarity">
    <text evidence="2 9">Belongs to the CN hydrolase family. Apolipoprotein N-acyltransferase subfamily.</text>
</comment>
<evidence type="ECO:0000256" key="7">
    <source>
        <dbReference type="ARBA" id="ARBA00023136"/>
    </source>
</evidence>
<feature type="compositionally biased region" description="Low complexity" evidence="10">
    <location>
        <begin position="1"/>
        <end position="18"/>
    </location>
</feature>
<dbReference type="NCBIfam" id="TIGR00546">
    <property type="entry name" value="lnt"/>
    <property type="match status" value="1"/>
</dbReference>
<keyword evidence="4 9" id="KW-0808">Transferase</keyword>
<dbReference type="KEGG" id="plon:Pla110_36590"/>
<reference evidence="12 13" key="1">
    <citation type="submission" date="2019-02" db="EMBL/GenBank/DDBJ databases">
        <title>Deep-cultivation of Planctomycetes and their phenomic and genomic characterization uncovers novel biology.</title>
        <authorList>
            <person name="Wiegand S."/>
            <person name="Jogler M."/>
            <person name="Boedeker C."/>
            <person name="Pinto D."/>
            <person name="Vollmers J."/>
            <person name="Rivas-Marin E."/>
            <person name="Kohn T."/>
            <person name="Peeters S.H."/>
            <person name="Heuer A."/>
            <person name="Rast P."/>
            <person name="Oberbeckmann S."/>
            <person name="Bunk B."/>
            <person name="Jeske O."/>
            <person name="Meyerdierks A."/>
            <person name="Storesund J.E."/>
            <person name="Kallscheuer N."/>
            <person name="Luecker S."/>
            <person name="Lage O.M."/>
            <person name="Pohl T."/>
            <person name="Merkel B.J."/>
            <person name="Hornburger P."/>
            <person name="Mueller R.-W."/>
            <person name="Bruemmer F."/>
            <person name="Labrenz M."/>
            <person name="Spormann A.M."/>
            <person name="Op den Camp H."/>
            <person name="Overmann J."/>
            <person name="Amann R."/>
            <person name="Jetten M.S.M."/>
            <person name="Mascher T."/>
            <person name="Medema M.H."/>
            <person name="Devos D.P."/>
            <person name="Kaster A.-K."/>
            <person name="Ovreas L."/>
            <person name="Rohde M."/>
            <person name="Galperin M.Y."/>
            <person name="Jogler C."/>
        </authorList>
    </citation>
    <scope>NUCLEOTIDE SEQUENCE [LARGE SCALE GENOMIC DNA]</scope>
    <source>
        <strain evidence="12 13">Pla110</strain>
    </source>
</reference>
<feature type="region of interest" description="Disordered" evidence="10">
    <location>
        <begin position="1"/>
        <end position="29"/>
    </location>
</feature>
<feature type="transmembrane region" description="Helical" evidence="9">
    <location>
        <begin position="101"/>
        <end position="119"/>
    </location>
</feature>
<dbReference type="Proteomes" id="UP000317178">
    <property type="component" value="Chromosome"/>
</dbReference>
<dbReference type="HAMAP" id="MF_01148">
    <property type="entry name" value="Lnt"/>
    <property type="match status" value="1"/>
</dbReference>
<evidence type="ECO:0000256" key="8">
    <source>
        <dbReference type="ARBA" id="ARBA00023315"/>
    </source>
</evidence>
<feature type="transmembrane region" description="Helical" evidence="9">
    <location>
        <begin position="205"/>
        <end position="223"/>
    </location>
</feature>
<dbReference type="RefSeq" id="WP_144997654.1">
    <property type="nucleotide sequence ID" value="NZ_CP036281.1"/>
</dbReference>
<comment type="subcellular location">
    <subcellularLocation>
        <location evidence="1 9">Cell membrane</location>
        <topology evidence="1 9">Multi-pass membrane protein</topology>
    </subcellularLocation>
</comment>
<name>A0A518CRR7_9PLAN</name>
<evidence type="ECO:0000256" key="5">
    <source>
        <dbReference type="ARBA" id="ARBA00022692"/>
    </source>
</evidence>
<keyword evidence="12" id="KW-0449">Lipoprotein</keyword>